<reference evidence="4 5" key="1">
    <citation type="journal article" date="2018" name="Evol. Lett.">
        <title>Horizontal gene cluster transfer increased hallucinogenic mushroom diversity.</title>
        <authorList>
            <person name="Reynolds H.T."/>
            <person name="Vijayakumar V."/>
            <person name="Gluck-Thaler E."/>
            <person name="Korotkin H.B."/>
            <person name="Matheny P.B."/>
            <person name="Slot J.C."/>
        </authorList>
    </citation>
    <scope>NUCLEOTIDE SEQUENCE [LARGE SCALE GENOMIC DNA]</scope>
    <source>
        <strain evidence="4 5">SRW20</strain>
    </source>
</reference>
<evidence type="ECO:0000313" key="4">
    <source>
        <dbReference type="EMBL" id="PPQ80493.1"/>
    </source>
</evidence>
<accession>A0A409WPS3</accession>
<dbReference type="PANTHER" id="PTHR34452:SF7">
    <property type="entry name" value="MYOSIN HEAVY CHAIN-RELATED PROTEIN"/>
    <property type="match status" value="1"/>
</dbReference>
<dbReference type="OrthoDB" id="5569911at2759"/>
<dbReference type="InterPro" id="IPR029191">
    <property type="entry name" value="Uds1"/>
</dbReference>
<comment type="caution">
    <text evidence="4">The sequence shown here is derived from an EMBL/GenBank/DDBJ whole genome shotgun (WGS) entry which is preliminary data.</text>
</comment>
<feature type="region of interest" description="Disordered" evidence="2">
    <location>
        <begin position="1"/>
        <end position="143"/>
    </location>
</feature>
<evidence type="ECO:0000256" key="1">
    <source>
        <dbReference type="SAM" id="Coils"/>
    </source>
</evidence>
<keyword evidence="5" id="KW-1185">Reference proteome</keyword>
<evidence type="ECO:0000259" key="3">
    <source>
        <dbReference type="Pfam" id="PF15456"/>
    </source>
</evidence>
<dbReference type="Pfam" id="PF15456">
    <property type="entry name" value="Uds1"/>
    <property type="match status" value="1"/>
</dbReference>
<dbReference type="InParanoid" id="A0A409WPS3"/>
<feature type="compositionally biased region" description="Low complexity" evidence="2">
    <location>
        <begin position="100"/>
        <end position="143"/>
    </location>
</feature>
<keyword evidence="1" id="KW-0175">Coiled coil</keyword>
<evidence type="ECO:0000256" key="2">
    <source>
        <dbReference type="SAM" id="MobiDB-lite"/>
    </source>
</evidence>
<dbReference type="Proteomes" id="UP000284706">
    <property type="component" value="Unassembled WGS sequence"/>
</dbReference>
<feature type="region of interest" description="Disordered" evidence="2">
    <location>
        <begin position="281"/>
        <end position="324"/>
    </location>
</feature>
<feature type="compositionally biased region" description="Polar residues" evidence="2">
    <location>
        <begin position="33"/>
        <end position="45"/>
    </location>
</feature>
<gene>
    <name evidence="4" type="ORF">CVT26_004272</name>
</gene>
<feature type="coiled-coil region" evidence="1">
    <location>
        <begin position="229"/>
        <end position="263"/>
    </location>
</feature>
<feature type="coiled-coil region" evidence="1">
    <location>
        <begin position="356"/>
        <end position="573"/>
    </location>
</feature>
<feature type="compositionally biased region" description="Low complexity" evidence="2">
    <location>
        <begin position="284"/>
        <end position="295"/>
    </location>
</feature>
<dbReference type="EMBL" id="NHYE01004946">
    <property type="protein sequence ID" value="PPQ80493.1"/>
    <property type="molecule type" value="Genomic_DNA"/>
</dbReference>
<dbReference type="AlphaFoldDB" id="A0A409WPS3"/>
<evidence type="ECO:0000313" key="5">
    <source>
        <dbReference type="Proteomes" id="UP000284706"/>
    </source>
</evidence>
<feature type="compositionally biased region" description="Pro residues" evidence="2">
    <location>
        <begin position="48"/>
        <end position="61"/>
    </location>
</feature>
<feature type="compositionally biased region" description="Polar residues" evidence="2">
    <location>
        <begin position="679"/>
        <end position="696"/>
    </location>
</feature>
<feature type="region of interest" description="Disordered" evidence="2">
    <location>
        <begin position="731"/>
        <end position="756"/>
    </location>
</feature>
<feature type="compositionally biased region" description="Basic and acidic residues" evidence="2">
    <location>
        <begin position="638"/>
        <end position="670"/>
    </location>
</feature>
<feature type="coiled-coil region" evidence="1">
    <location>
        <begin position="836"/>
        <end position="980"/>
    </location>
</feature>
<feature type="region of interest" description="Disordered" evidence="2">
    <location>
        <begin position="638"/>
        <end position="701"/>
    </location>
</feature>
<feature type="compositionally biased region" description="Low complexity" evidence="2">
    <location>
        <begin position="302"/>
        <end position="317"/>
    </location>
</feature>
<name>A0A409WPS3_9AGAR</name>
<feature type="compositionally biased region" description="Low complexity" evidence="2">
    <location>
        <begin position="737"/>
        <end position="755"/>
    </location>
</feature>
<sequence length="986" mass="108992">MYGVRKLLAGASGSGSNSAGSSSAAAAALTSSPPQEVSLNFTQKNGPNWPPPSPGMVPPGEPMTTGPYPLSSSGSRQSTPNTRQAYATPSPTRSQTLPNSPASASVSASGRSSSPGRRPLSSRKSVASPTSTATSTSNSNANLNRLSASAGPLNTRDELLISLMASEAVIDCREFEILGAEEVEELKKEHQVLSSRHTALHKKLSLETKIRDAALSLSRVNASHGKAIAKQTSEQLDAANARVDKAQTELWRVAERLNEVQRRLMEHRAGVLSFSVRNMERKMNGSSGTSNGGTSEDSGYDSSNRSTLLSPTLTPLNGLASPTAKTPFDGHHFFAGHAETIVPKPKLSPEAAAAKIALLEGKLKEAKDALASAGKKQAELSRELAMMRLEKQEVETLMEVEVQAARETIAGLEEGRGREEEEREEQLKAMEEEVSALRREREEWEMDKEDWERERDDLLREKEDAQVDAEELRRKLEDVERRRGETEQGVQRQLEDRDREIQDLRREMDDMRLRWEEERRVLEDEKLEDLARLQEEMDAARKEAASASSAELLERLTEQERLQQETREELEAGLASLQTLVQTHSIVLSSRDRDSDTSLQALLAALSTHLASVHTRLEAYARSEAEWEVVRRRLEEEVRSGVERREEMARELEEVRRERDVVRREAESSRARSQSQSQLRTPGSTYSNLPPSTTAEGDTEHSPDAARIISILQPLWAILPSPEARAAKFSNTRSFRTGSPTPGTPGGSNPSSTSGVVASLSDLDVRSLKALYTETRTPASPKPGAAANAAPFTVEAFAQRVQALMADDRALIERLVRFAQAHDLLKKNAERAQKLAQEGTHALETYQKQVRMLEERNTSLAQKQLALQEELQLLHDTIERLTAEKRDLEALAAEQAETCRQLTEANNTLSARALTLAEEAAQAPEMVRKQLEAQIGELKRSLGEAREEVDAMRGSEQSQRIALLDELNEMQKENGELRSQLRALKK</sequence>
<organism evidence="4 5">
    <name type="scientific">Gymnopilus dilepis</name>
    <dbReference type="NCBI Taxonomy" id="231916"/>
    <lineage>
        <taxon>Eukaryota</taxon>
        <taxon>Fungi</taxon>
        <taxon>Dikarya</taxon>
        <taxon>Basidiomycota</taxon>
        <taxon>Agaricomycotina</taxon>
        <taxon>Agaricomycetes</taxon>
        <taxon>Agaricomycetidae</taxon>
        <taxon>Agaricales</taxon>
        <taxon>Agaricineae</taxon>
        <taxon>Hymenogastraceae</taxon>
        <taxon>Gymnopilus</taxon>
    </lineage>
</organism>
<dbReference type="STRING" id="231916.A0A409WPS3"/>
<feature type="compositionally biased region" description="Low complexity" evidence="2">
    <location>
        <begin position="7"/>
        <end position="32"/>
    </location>
</feature>
<protein>
    <recommendedName>
        <fullName evidence="3">Up-regulated during septation protein 1 domain-containing protein</fullName>
    </recommendedName>
</protein>
<feature type="domain" description="Up-regulated during septation protein 1" evidence="3">
    <location>
        <begin position="161"/>
        <end position="274"/>
    </location>
</feature>
<feature type="compositionally biased region" description="Polar residues" evidence="2">
    <location>
        <begin position="70"/>
        <end position="99"/>
    </location>
</feature>
<proteinExistence type="predicted"/>
<dbReference type="PANTHER" id="PTHR34452">
    <property type="entry name" value="MYOSIN HEAVY CHAIN-RELATED PROTEIN"/>
    <property type="match status" value="1"/>
</dbReference>